<dbReference type="InterPro" id="IPR036415">
    <property type="entry name" value="Lamin_tail_dom_sf"/>
</dbReference>
<name>K2G647_9BACT</name>
<evidence type="ECO:0000256" key="1">
    <source>
        <dbReference type="SAM" id="Phobius"/>
    </source>
</evidence>
<dbReference type="SUPFAM" id="SSF74853">
    <property type="entry name" value="Lamin A/C globular tail domain"/>
    <property type="match status" value="1"/>
</dbReference>
<accession>K2G647</accession>
<gene>
    <name evidence="2" type="ORF">ACD_2C00104G0005</name>
</gene>
<evidence type="ECO:0000313" key="2">
    <source>
        <dbReference type="EMBL" id="EKE29762.1"/>
    </source>
</evidence>
<sequence>MNNYNAQKKKAISYLLLAVYSIYSLSLPVGQIYAASSLQMNSISLNGDQSWNVSLNPGASFGLYMDWKNNWSVSLTDVYGIISFYDNSQFSYDENFKWWINAENPIPLSSYSSVSWLAWLITQWWDGPLMPWDWPFLAYWSFTADIGSSRYQNDMDAYFTWMDWATNVISDKLKRIIYINVRPHIIDYYFENSWTKTNQIQWWGAQNIDFFLKVKDYNGCTNIDGWAVRADLSQIWLSNSETLTYDSCDSDWKTAYFKKSWISTMASLATYNFNASDFSATDENWNQNTLTDPNTNFSSEDKKAWDDLPLTVVAADAPQVTTTSLSYSTIWWPLQDSTNFRFSWNQSWETKVTIWSDWSCNGGTIIQDWSWSWSYAAGSTASITISASQLTWSDWSYTVYWCVRNTTLTVWSTAVTVTKDTTPPNISAVSVDNWSVVTNDPIASFQCSENWTYEVSVWGFYTSSWTTWWAMNNVAVTNSFLVEWTNQININCSDNATNKGSSSVNIIKSTAPPTMSWSIVWFSDNDIDFDWLDWYDLDFRWHNSTWSWYAYFESYRLYLLPSNVAFTPGSQTYVKLIADKTAGSWIWDSTLTKDSTNTSLVNWGSYKMCIAIQWTNAELWEAGCSNGTLLKFDTVQHAAILSARFSSGNILEVTTDATLDTDLSSHSWSLVSFTVGWTTYTWSSISSINWKIINFTIQDLNDLSASWSNLIADTWSIHSFSGWFNNYFSSWALLITDWQNPTITNFTNQTASAYSNFYTWSIALSYTLWENLKAAWSSYIRFSRSWWNPGSDKIFNITDPTKLTAGAHTISVDLNALGLNSWTYYSAQFIWSDLSSNIWNSAIISNIKFDNAGPAIMTLSPVWIIWITNPMLNWATTTDDLGNWSWVKWYYLRTYTGTTCTWSYSVQDISNPLTLQYQALLADMNNYAWNISAYDNLWNQSSASACDSFTINTTVPSFSSQSVKDTVVNSTQYAKWWNNVEISANIANTDSSHIWIDASSLKDGSYANISCSAPISWVTCTYSAGIAKFVFSSGFWVWIWSWVKQVRLTATNTAWINTGSVLSSITLDNAAPAISWSPIASPVTAFIFWWTTKNIVWTTSSITDDIWLTHLSFSYSSDWGSTWNLIWTWTNSSPYAWNMWALSDWSNYKVKITAYDNVWNSNSTTSQTFIIDKTTPTIWSINLVLDKDIYAWLQSAAISWNSANISDTNLWSLPISLEYSTDSWSNWSSISTGNSNSWSANWTIPWAINSESVKIKLSATDLAGNTWSVIWSWTYFIDNTLPAISVTFAWNWWTTPQNGKYINDSWIDISAESSDAHMDKAYYSLQNLSDTTYWNQSGNGWIWTPSWNLICTDWNILWTDNSCDQINQSVLPAWIIDQAWYRLIVKSTDEAWNEKSYNPVDYIWDTTPPDISIATASGTYFSWSITISWSSADSWAWLSTTDIQIKKVSTWEWWNGNNWINTWSLMLVTSGSAANWNYSFAAPFWDDDWENYLVNVISHDQTFKTNNSSTESITVILDKGWPAISGTWFWIHPSSSTWEIVSGWSSYTIAWDSTKITDNLSWISYIWLEYWDWSQYQRIAWNFTNDWSHSFTLPLLDVDSSIRLTAYDNIWNSNWIVSPTFTIDSIPPSIIWIDTVWDTAWQINWLIVRFSELTTMPTDAYNNFTSSLWTISSMDLPVNTSTWTSVKLNFAFSVWDTSSVPTIDYTSGNRDIKDRADNLLATSNSIQSADKASPIIKKIEAMDNDENWKIDALKVAFSENILSTSDILSYQINNALPWLSISSATTSWSLWNLNLNESSSFDTSTWGMTVGFNNDWSWKDSDWNLASSPTMTLTDAASPVIISSMTVDANSNHKIDAFKLQFSESLTWASLATFGIDNLAVWSNAAQLTASWNELDFTISETSADNDTWIKPRLNYSWSSLKDETWNTVSAITDYYVADKLAPKILSRETADNDWDGKIDAIGFVFSEDLAWNISSFIWSASGYNINSYSFSGNIAYMNLDERSSVDSGATPYVRIMSNSSLTDQAWNFIATENSYANAIDKVWPVIVWARFNPTWNKIYLTFSENISTAMTPASFILSWATSSITSVNFTPGQKTWDVTLDWDGINFWTSEMSLAPDSAADSIWNKDPLTSFFKVVGSVVINEVMFSATRANQYVELRNLTSSSIDISGWKIWNWGWNWTDITIPASSTLDADWLYLIAYGDSSFSWVTANHQSTEIQMDPVSQNDITLSNGSAVIDIVKSSPWPKWNWSGNISMERKDSCDDWLDANCFYDWQDNSNFADAAFRWTPWKANLIDVAIPTISSFTPINDTIKPTGNVALDFNYEDDAWWTWIDPNTAELSLYKWNWTSYIANTNFSSWEINGSHASYTTDNLAYWKYKAAFSISDVGWNKKNQDVIFYVDQMTMSISRNSASIQNVKSDSTAYFWEDMVITLQTVWAGFDLKSWGDNVMTWPGWWMWSFDWNYWFWYDYDSIQRVFDWGLIANDWASVWSQSISPDTDWNLKTYTYTIRYWTKINNVQAAWTYHATPKIVINFLY</sequence>
<proteinExistence type="predicted"/>
<keyword evidence="1" id="KW-1133">Transmembrane helix</keyword>
<comment type="caution">
    <text evidence="2">The sequence shown here is derived from an EMBL/GenBank/DDBJ whole genome shotgun (WGS) entry which is preliminary data.</text>
</comment>
<keyword evidence="1" id="KW-0472">Membrane</keyword>
<protein>
    <submittedName>
        <fullName evidence="2">Uncharacterized protein</fullName>
    </submittedName>
</protein>
<feature type="transmembrane region" description="Helical" evidence="1">
    <location>
        <begin position="12"/>
        <end position="34"/>
    </location>
</feature>
<organism evidence="2">
    <name type="scientific">uncultured bacterium</name>
    <name type="common">gcode 4</name>
    <dbReference type="NCBI Taxonomy" id="1234023"/>
    <lineage>
        <taxon>Bacteria</taxon>
        <taxon>environmental samples</taxon>
    </lineage>
</organism>
<reference evidence="2" key="1">
    <citation type="journal article" date="2012" name="Science">
        <title>Fermentation, hydrogen, and sulfur metabolism in multiple uncultivated bacterial phyla.</title>
        <authorList>
            <person name="Wrighton K.C."/>
            <person name="Thomas B.C."/>
            <person name="Sharon I."/>
            <person name="Miller C.S."/>
            <person name="Castelle C.J."/>
            <person name="VerBerkmoes N.C."/>
            <person name="Wilkins M.J."/>
            <person name="Hettich R.L."/>
            <person name="Lipton M.S."/>
            <person name="Williams K.H."/>
            <person name="Long P.E."/>
            <person name="Banfield J.F."/>
        </authorList>
    </citation>
    <scope>NUCLEOTIDE SEQUENCE [LARGE SCALE GENOMIC DNA]</scope>
</reference>
<keyword evidence="1" id="KW-0812">Transmembrane</keyword>
<dbReference type="EMBL" id="AMFJ01000104">
    <property type="protein sequence ID" value="EKE29762.1"/>
    <property type="molecule type" value="Genomic_DNA"/>
</dbReference>